<evidence type="ECO:0000259" key="12">
    <source>
        <dbReference type="Pfam" id="PF02581"/>
    </source>
</evidence>
<dbReference type="RefSeq" id="WP_068372782.1">
    <property type="nucleotide sequence ID" value="NZ_CBCSEB010000003.1"/>
</dbReference>
<comment type="caution">
    <text evidence="9">Lacks conserved residue(s) required for the propagation of feature annotation.</text>
</comment>
<evidence type="ECO:0000256" key="11">
    <source>
        <dbReference type="RuleBase" id="RU004253"/>
    </source>
</evidence>
<dbReference type="InterPro" id="IPR022998">
    <property type="entry name" value="ThiamineP_synth_TenI"/>
</dbReference>
<dbReference type="AlphaFoldDB" id="A0A171KQG7"/>
<name>A0A171KQG7_9BURK</name>
<comment type="pathway">
    <text evidence="1 9 11">Cofactor biosynthesis; thiamine diphosphate biosynthesis; thiamine phosphate from 4-amino-2-methyl-5-diphosphomethylpyrimidine and 4-methyl-5-(2-phosphoethyl)-thiazole: step 1/1.</text>
</comment>
<protein>
    <recommendedName>
        <fullName evidence="9">Thiamine-phosphate synthase</fullName>
        <shortName evidence="9">TP synthase</shortName>
        <shortName evidence="9">TPS</shortName>
        <ecNumber evidence="9">2.5.1.3</ecNumber>
    </recommendedName>
    <alternativeName>
        <fullName evidence="9">Thiamine-phosphate pyrophosphorylase</fullName>
        <shortName evidence="9">TMP pyrophosphorylase</shortName>
        <shortName evidence="9">TMP-PPase</shortName>
    </alternativeName>
</protein>
<evidence type="ECO:0000313" key="14">
    <source>
        <dbReference type="EMBL" id="RZS72894.1"/>
    </source>
</evidence>
<evidence type="ECO:0000256" key="4">
    <source>
        <dbReference type="ARBA" id="ARBA00022842"/>
    </source>
</evidence>
<gene>
    <name evidence="9" type="primary">thiE</name>
    <name evidence="13" type="ORF">AAV32_12775</name>
    <name evidence="14" type="ORF">EV679_0077</name>
</gene>
<feature type="binding site" evidence="9">
    <location>
        <position position="98"/>
    </location>
    <ligand>
        <name>Mg(2+)</name>
        <dbReference type="ChEBI" id="CHEBI:18420"/>
    </ligand>
</feature>
<comment type="catalytic activity">
    <reaction evidence="6 9 10">
        <text>4-methyl-5-(2-phosphooxyethyl)-thiazole + 4-amino-2-methyl-5-(diphosphooxymethyl)pyrimidine + H(+) = thiamine phosphate + diphosphate</text>
        <dbReference type="Rhea" id="RHEA:22328"/>
        <dbReference type="ChEBI" id="CHEBI:15378"/>
        <dbReference type="ChEBI" id="CHEBI:33019"/>
        <dbReference type="ChEBI" id="CHEBI:37575"/>
        <dbReference type="ChEBI" id="CHEBI:57841"/>
        <dbReference type="ChEBI" id="CHEBI:58296"/>
        <dbReference type="EC" id="2.5.1.3"/>
    </reaction>
</comment>
<comment type="caution">
    <text evidence="13">The sequence shown here is derived from an EMBL/GenBank/DDBJ whole genome shotgun (WGS) entry which is preliminary data.</text>
</comment>
<evidence type="ECO:0000313" key="16">
    <source>
        <dbReference type="Proteomes" id="UP000292039"/>
    </source>
</evidence>
<evidence type="ECO:0000313" key="13">
    <source>
        <dbReference type="EMBL" id="KKO71134.1"/>
    </source>
</evidence>
<feature type="binding site" evidence="9">
    <location>
        <begin position="144"/>
        <end position="146"/>
    </location>
    <ligand>
        <name>2-[(2R,5Z)-2-carboxy-4-methylthiazol-5(2H)-ylidene]ethyl phosphate</name>
        <dbReference type="ChEBI" id="CHEBI:62899"/>
    </ligand>
</feature>
<evidence type="ECO:0000313" key="15">
    <source>
        <dbReference type="Proteomes" id="UP000078084"/>
    </source>
</evidence>
<evidence type="ECO:0000256" key="3">
    <source>
        <dbReference type="ARBA" id="ARBA00022723"/>
    </source>
</evidence>
<dbReference type="GO" id="GO:0004789">
    <property type="term" value="F:thiamine-phosphate diphosphorylase activity"/>
    <property type="evidence" value="ECO:0007669"/>
    <property type="project" value="UniProtKB-UniRule"/>
</dbReference>
<proteinExistence type="inferred from homology"/>
<evidence type="ECO:0000256" key="2">
    <source>
        <dbReference type="ARBA" id="ARBA00022679"/>
    </source>
</evidence>
<keyword evidence="2 9" id="KW-0808">Transferase</keyword>
<dbReference type="GO" id="GO:0009229">
    <property type="term" value="P:thiamine diphosphate biosynthetic process"/>
    <property type="evidence" value="ECO:0007669"/>
    <property type="project" value="UniProtKB-UniRule"/>
</dbReference>
<feature type="domain" description="Thiamine phosphate synthase/TenI" evidence="12">
    <location>
        <begin position="16"/>
        <end position="203"/>
    </location>
</feature>
<evidence type="ECO:0000256" key="5">
    <source>
        <dbReference type="ARBA" id="ARBA00022977"/>
    </source>
</evidence>
<comment type="catalytic activity">
    <reaction evidence="8 9 10">
        <text>2-[(2R,5Z)-2-carboxy-4-methylthiazol-5(2H)-ylidene]ethyl phosphate + 4-amino-2-methyl-5-(diphosphooxymethyl)pyrimidine + 2 H(+) = thiamine phosphate + CO2 + diphosphate</text>
        <dbReference type="Rhea" id="RHEA:47844"/>
        <dbReference type="ChEBI" id="CHEBI:15378"/>
        <dbReference type="ChEBI" id="CHEBI:16526"/>
        <dbReference type="ChEBI" id="CHEBI:33019"/>
        <dbReference type="ChEBI" id="CHEBI:37575"/>
        <dbReference type="ChEBI" id="CHEBI:57841"/>
        <dbReference type="ChEBI" id="CHEBI:62899"/>
        <dbReference type="EC" id="2.5.1.3"/>
    </reaction>
</comment>
<evidence type="ECO:0000256" key="1">
    <source>
        <dbReference type="ARBA" id="ARBA00005165"/>
    </source>
</evidence>
<dbReference type="Proteomes" id="UP000292039">
    <property type="component" value="Unassembled WGS sequence"/>
</dbReference>
<dbReference type="InterPro" id="IPR034291">
    <property type="entry name" value="TMP_synthase"/>
</dbReference>
<evidence type="ECO:0000256" key="7">
    <source>
        <dbReference type="ARBA" id="ARBA00047851"/>
    </source>
</evidence>
<evidence type="ECO:0000256" key="6">
    <source>
        <dbReference type="ARBA" id="ARBA00047334"/>
    </source>
</evidence>
<dbReference type="Gene3D" id="3.20.20.70">
    <property type="entry name" value="Aldolase class I"/>
    <property type="match status" value="1"/>
</dbReference>
<dbReference type="PANTHER" id="PTHR20857">
    <property type="entry name" value="THIAMINE-PHOSPHATE PYROPHOSPHORYLASE"/>
    <property type="match status" value="1"/>
</dbReference>
<evidence type="ECO:0000256" key="9">
    <source>
        <dbReference type="HAMAP-Rule" id="MF_00097"/>
    </source>
</evidence>
<comment type="function">
    <text evidence="9">Condenses 4-methyl-5-(beta-hydroxyethyl)thiazole monophosphate (THZ-P) and 2-methyl-4-amino-5-hydroxymethyl pyrimidine pyrophosphate (HMP-PP) to form thiamine monophosphate (TMP).</text>
</comment>
<dbReference type="GO" id="GO:0000287">
    <property type="term" value="F:magnesium ion binding"/>
    <property type="evidence" value="ECO:0007669"/>
    <property type="project" value="UniProtKB-UniRule"/>
</dbReference>
<dbReference type="CDD" id="cd00564">
    <property type="entry name" value="TMP_TenI"/>
    <property type="match status" value="1"/>
</dbReference>
<keyword evidence="3 9" id="KW-0479">Metal-binding</keyword>
<dbReference type="GO" id="GO:0009228">
    <property type="term" value="P:thiamine biosynthetic process"/>
    <property type="evidence" value="ECO:0007669"/>
    <property type="project" value="UniProtKB-KW"/>
</dbReference>
<feature type="binding site" evidence="9">
    <location>
        <position position="78"/>
    </location>
    <ligand>
        <name>4-amino-2-methyl-5-(diphosphooxymethyl)pyrimidine</name>
        <dbReference type="ChEBI" id="CHEBI:57841"/>
    </ligand>
</feature>
<organism evidence="13 15">
    <name type="scientific">Kerstersia gyiorum</name>
    <dbReference type="NCBI Taxonomy" id="206506"/>
    <lineage>
        <taxon>Bacteria</taxon>
        <taxon>Pseudomonadati</taxon>
        <taxon>Pseudomonadota</taxon>
        <taxon>Betaproteobacteria</taxon>
        <taxon>Burkholderiales</taxon>
        <taxon>Alcaligenaceae</taxon>
        <taxon>Kerstersia</taxon>
    </lineage>
</organism>
<dbReference type="SUPFAM" id="SSF51391">
    <property type="entry name" value="Thiamin phosphate synthase"/>
    <property type="match status" value="1"/>
</dbReference>
<keyword evidence="4 9" id="KW-0460">Magnesium</keyword>
<keyword evidence="15" id="KW-1185">Reference proteome</keyword>
<feature type="binding site" evidence="9">
    <location>
        <begin position="45"/>
        <end position="49"/>
    </location>
    <ligand>
        <name>4-amino-2-methyl-5-(diphosphooxymethyl)pyrimidine</name>
        <dbReference type="ChEBI" id="CHEBI:57841"/>
    </ligand>
</feature>
<feature type="binding site" evidence="9">
    <location>
        <position position="180"/>
    </location>
    <ligand>
        <name>2-[(2R,5Z)-2-carboxy-4-methylthiazol-5(2H)-ylidene]ethyl phosphate</name>
        <dbReference type="ChEBI" id="CHEBI:62899"/>
    </ligand>
</feature>
<dbReference type="PANTHER" id="PTHR20857:SF15">
    <property type="entry name" value="THIAMINE-PHOSPHATE SYNTHASE"/>
    <property type="match status" value="1"/>
</dbReference>
<reference evidence="13 15" key="1">
    <citation type="submission" date="2015-04" db="EMBL/GenBank/DDBJ databases">
        <title>Genome sequence of Kerstersia gyiorum CG1.</title>
        <authorList>
            <person name="Greninger A.L."/>
            <person name="Kozyreva V."/>
            <person name="Chaturvedi V."/>
        </authorList>
    </citation>
    <scope>NUCLEOTIDE SEQUENCE [LARGE SCALE GENOMIC DNA]</scope>
    <source>
        <strain evidence="13 15">CG1</strain>
    </source>
</reference>
<comment type="catalytic activity">
    <reaction evidence="7 9 10">
        <text>2-(2-carboxy-4-methylthiazol-5-yl)ethyl phosphate + 4-amino-2-methyl-5-(diphosphooxymethyl)pyrimidine + 2 H(+) = thiamine phosphate + CO2 + diphosphate</text>
        <dbReference type="Rhea" id="RHEA:47848"/>
        <dbReference type="ChEBI" id="CHEBI:15378"/>
        <dbReference type="ChEBI" id="CHEBI:16526"/>
        <dbReference type="ChEBI" id="CHEBI:33019"/>
        <dbReference type="ChEBI" id="CHEBI:37575"/>
        <dbReference type="ChEBI" id="CHEBI:57841"/>
        <dbReference type="ChEBI" id="CHEBI:62890"/>
        <dbReference type="EC" id="2.5.1.3"/>
    </reaction>
</comment>
<accession>A0A171KQG7</accession>
<comment type="cofactor">
    <cofactor evidence="9">
        <name>Mg(2+)</name>
        <dbReference type="ChEBI" id="CHEBI:18420"/>
    </cofactor>
    <text evidence="9">Binds 1 Mg(2+) ion per subunit.</text>
</comment>
<evidence type="ECO:0000256" key="10">
    <source>
        <dbReference type="RuleBase" id="RU003826"/>
    </source>
</evidence>
<dbReference type="EMBL" id="SGWZ01000001">
    <property type="protein sequence ID" value="RZS72894.1"/>
    <property type="molecule type" value="Genomic_DNA"/>
</dbReference>
<keyword evidence="5 9" id="KW-0784">Thiamine biosynthesis</keyword>
<dbReference type="Proteomes" id="UP000078084">
    <property type="component" value="Unassembled WGS sequence"/>
</dbReference>
<sequence length="221" mass="23056">MTSVPDYDGLRFPRGLYGITPDTDDTAGLLAAIAAAARGGLRSLQWRRKQSASPEALLAQGQAIARQCRELGLVFIVNDDWRMAQDLDADGVHLGRDDGDLQAARAALGQGRIIGVSCYADLARARALLAQGADYIAFGAVYPSPTKPQAARAPLELLMQARKLLDELPAPRPAMVAIGGIHAANAAPVVQAGADALAIIQGIFQADDIEAAASACAQAFA</sequence>
<dbReference type="NCBIfam" id="TIGR00693">
    <property type="entry name" value="thiE"/>
    <property type="match status" value="1"/>
</dbReference>
<dbReference type="PATRIC" id="fig|206506.3.peg.2717"/>
<dbReference type="InterPro" id="IPR013785">
    <property type="entry name" value="Aldolase_TIM"/>
</dbReference>
<reference evidence="14 16" key="2">
    <citation type="submission" date="2019-02" db="EMBL/GenBank/DDBJ databases">
        <title>Genomic Encyclopedia of Type Strains, Phase IV (KMG-IV): sequencing the most valuable type-strain genomes for metagenomic binning, comparative biology and taxonomic classification.</title>
        <authorList>
            <person name="Goeker M."/>
        </authorList>
    </citation>
    <scope>NUCLEOTIDE SEQUENCE [LARGE SCALE GENOMIC DNA]</scope>
    <source>
        <strain evidence="14 16">DSM 16618</strain>
    </source>
</reference>
<dbReference type="UniPathway" id="UPA00060">
    <property type="reaction ID" value="UER00141"/>
</dbReference>
<comment type="similarity">
    <text evidence="9 10">Belongs to the thiamine-phosphate synthase family.</text>
</comment>
<dbReference type="HAMAP" id="MF_00097">
    <property type="entry name" value="TMP_synthase"/>
    <property type="match status" value="1"/>
</dbReference>
<dbReference type="OrthoDB" id="9810880at2"/>
<dbReference type="EMBL" id="LBNE01000009">
    <property type="protein sequence ID" value="KKO71134.1"/>
    <property type="molecule type" value="Genomic_DNA"/>
</dbReference>
<dbReference type="EC" id="2.5.1.3" evidence="9"/>
<dbReference type="GO" id="GO:0005737">
    <property type="term" value="C:cytoplasm"/>
    <property type="evidence" value="ECO:0007669"/>
    <property type="project" value="TreeGrafter"/>
</dbReference>
<feature type="binding site" evidence="9">
    <location>
        <position position="147"/>
    </location>
    <ligand>
        <name>4-amino-2-methyl-5-(diphosphooxymethyl)pyrimidine</name>
        <dbReference type="ChEBI" id="CHEBI:57841"/>
    </ligand>
</feature>
<feature type="binding site" evidence="9">
    <location>
        <position position="117"/>
    </location>
    <ligand>
        <name>4-amino-2-methyl-5-(diphosphooxymethyl)pyrimidine</name>
        <dbReference type="ChEBI" id="CHEBI:57841"/>
    </ligand>
</feature>
<dbReference type="GeneID" id="99724998"/>
<dbReference type="Pfam" id="PF02581">
    <property type="entry name" value="TMP-TENI"/>
    <property type="match status" value="1"/>
</dbReference>
<dbReference type="STRING" id="206506.AAV32_12775"/>
<evidence type="ECO:0000256" key="8">
    <source>
        <dbReference type="ARBA" id="ARBA00047883"/>
    </source>
</evidence>
<dbReference type="InterPro" id="IPR036206">
    <property type="entry name" value="ThiamineP_synth_sf"/>
</dbReference>
<feature type="binding site" evidence="9">
    <location>
        <position position="79"/>
    </location>
    <ligand>
        <name>Mg(2+)</name>
        <dbReference type="ChEBI" id="CHEBI:18420"/>
    </ligand>
</feature>